<feature type="domain" description="26S proteasome non-ATPase regulatory subunit 1/RPN2 N-terminal" evidence="2">
    <location>
        <begin position="92"/>
        <end position="215"/>
    </location>
</feature>
<proteinExistence type="predicted"/>
<keyword evidence="4" id="KW-1185">Reference proteome</keyword>
<dbReference type="Pfam" id="PF21505">
    <property type="entry name" value="RPN2_N"/>
    <property type="match status" value="2"/>
</dbReference>
<dbReference type="AlphaFoldDB" id="A0A8H6G1T9"/>
<dbReference type="Proteomes" id="UP000578531">
    <property type="component" value="Unassembled WGS sequence"/>
</dbReference>
<dbReference type="InterPro" id="IPR048570">
    <property type="entry name" value="PSMD1_RPN2_N"/>
</dbReference>
<comment type="caution">
    <text evidence="3">The sequence shown here is derived from an EMBL/GenBank/DDBJ whole genome shotgun (WGS) entry which is preliminary data.</text>
</comment>
<dbReference type="GO" id="GO:0005634">
    <property type="term" value="C:nucleus"/>
    <property type="evidence" value="ECO:0007669"/>
    <property type="project" value="TreeGrafter"/>
</dbReference>
<dbReference type="GO" id="GO:0008540">
    <property type="term" value="C:proteasome regulatory particle, base subcomplex"/>
    <property type="evidence" value="ECO:0007669"/>
    <property type="project" value="TreeGrafter"/>
</dbReference>
<evidence type="ECO:0000313" key="3">
    <source>
        <dbReference type="EMBL" id="KAF6238820.1"/>
    </source>
</evidence>
<keyword evidence="1" id="KW-0677">Repeat</keyword>
<feature type="domain" description="26S proteasome non-ATPase regulatory subunit 1/RPN2 N-terminal" evidence="2">
    <location>
        <begin position="3"/>
        <end position="47"/>
    </location>
</feature>
<dbReference type="EMBL" id="JACCJC010000008">
    <property type="protein sequence ID" value="KAF6238820.1"/>
    <property type="molecule type" value="Genomic_DNA"/>
</dbReference>
<dbReference type="GeneID" id="59284995"/>
<dbReference type="PANTHER" id="PTHR10943:SF2">
    <property type="entry name" value="26S PROTEASOME NON-ATPASE REGULATORY SUBUNIT 1"/>
    <property type="match status" value="1"/>
</dbReference>
<name>A0A8H6G1T9_9LECA</name>
<dbReference type="PANTHER" id="PTHR10943">
    <property type="entry name" value="26S PROTEASOME NON-ATPASE REGULATORY SUBUNIT"/>
    <property type="match status" value="1"/>
</dbReference>
<organism evidence="3 4">
    <name type="scientific">Letharia columbiana</name>
    <dbReference type="NCBI Taxonomy" id="112416"/>
    <lineage>
        <taxon>Eukaryota</taxon>
        <taxon>Fungi</taxon>
        <taxon>Dikarya</taxon>
        <taxon>Ascomycota</taxon>
        <taxon>Pezizomycotina</taxon>
        <taxon>Lecanoromycetes</taxon>
        <taxon>OSLEUM clade</taxon>
        <taxon>Lecanoromycetidae</taxon>
        <taxon>Lecanorales</taxon>
        <taxon>Lecanorineae</taxon>
        <taxon>Parmeliaceae</taxon>
        <taxon>Letharia</taxon>
    </lineage>
</organism>
<evidence type="ECO:0000313" key="4">
    <source>
        <dbReference type="Proteomes" id="UP000578531"/>
    </source>
</evidence>
<dbReference type="GO" id="GO:0034515">
    <property type="term" value="C:proteasome storage granule"/>
    <property type="evidence" value="ECO:0007669"/>
    <property type="project" value="TreeGrafter"/>
</dbReference>
<accession>A0A8H6G1T9</accession>
<gene>
    <name evidence="3" type="ORF">HO173_003327</name>
</gene>
<dbReference type="GO" id="GO:0043161">
    <property type="term" value="P:proteasome-mediated ubiquitin-dependent protein catabolic process"/>
    <property type="evidence" value="ECO:0007669"/>
    <property type="project" value="TreeGrafter"/>
</dbReference>
<dbReference type="RefSeq" id="XP_037168119.1">
    <property type="nucleotide sequence ID" value="XM_037305254.1"/>
</dbReference>
<evidence type="ECO:0000259" key="2">
    <source>
        <dbReference type="Pfam" id="PF21505"/>
    </source>
</evidence>
<dbReference type="OrthoDB" id="261572at2759"/>
<protein>
    <recommendedName>
        <fullName evidence="2">26S proteasome non-ATPase regulatory subunit 1/RPN2 N-terminal domain-containing protein</fullName>
    </recommendedName>
</protein>
<evidence type="ECO:0000256" key="1">
    <source>
        <dbReference type="ARBA" id="ARBA00022737"/>
    </source>
</evidence>
<sequence length="219" mass="24188">MVLALGAGKLFDLDHEGELEDTIVSKCVDTYIALSDAALTSDVNQPTQLNTAFPSTANGATIPIFTPRQYKYVRSGGCPAPTTALPPSFAQQRGIQKPLQAVIDQLFERCFRDRRYRPMVGAAVEAREFDVIRRAVLRASDDEKGNKPAKDGIGQVDELLEYLLGICMDVVQERGLRQELLRLILCLLRCSSPDVFSIAKCIVYLNEHSMASKLLAVEI</sequence>
<reference evidence="3 4" key="1">
    <citation type="journal article" date="2020" name="Genomics">
        <title>Complete, high-quality genomes from long-read metagenomic sequencing of two wolf lichen thalli reveals enigmatic genome architecture.</title>
        <authorList>
            <person name="McKenzie S.K."/>
            <person name="Walston R.F."/>
            <person name="Allen J.L."/>
        </authorList>
    </citation>
    <scope>NUCLEOTIDE SEQUENCE [LARGE SCALE GENOMIC DNA]</scope>
    <source>
        <strain evidence="3">WasteWater2</strain>
    </source>
</reference>